<dbReference type="InterPro" id="IPR036390">
    <property type="entry name" value="WH_DNA-bd_sf"/>
</dbReference>
<organism evidence="5 6">
    <name type="scientific">Pseudochrobactrum asaccharolyticum</name>
    <dbReference type="NCBI Taxonomy" id="354351"/>
    <lineage>
        <taxon>Bacteria</taxon>
        <taxon>Pseudomonadati</taxon>
        <taxon>Pseudomonadota</taxon>
        <taxon>Alphaproteobacteria</taxon>
        <taxon>Hyphomicrobiales</taxon>
        <taxon>Brucellaceae</taxon>
        <taxon>Pseudochrobactrum</taxon>
    </lineage>
</organism>
<dbReference type="SMART" id="SM00345">
    <property type="entry name" value="HTH_GNTR"/>
    <property type="match status" value="1"/>
</dbReference>
<evidence type="ECO:0000256" key="1">
    <source>
        <dbReference type="ARBA" id="ARBA00023015"/>
    </source>
</evidence>
<dbReference type="Pfam" id="PF00392">
    <property type="entry name" value="GntR"/>
    <property type="match status" value="1"/>
</dbReference>
<evidence type="ECO:0000313" key="6">
    <source>
        <dbReference type="Proteomes" id="UP000252893"/>
    </source>
</evidence>
<evidence type="ECO:0000259" key="4">
    <source>
        <dbReference type="SMART" id="SM00345"/>
    </source>
</evidence>
<keyword evidence="2 5" id="KW-0238">DNA-binding</keyword>
<feature type="domain" description="HTH gntR-type" evidence="4">
    <location>
        <begin position="41"/>
        <end position="99"/>
    </location>
</feature>
<keyword evidence="3" id="KW-0804">Transcription</keyword>
<evidence type="ECO:0000256" key="2">
    <source>
        <dbReference type="ARBA" id="ARBA00023125"/>
    </source>
</evidence>
<dbReference type="SUPFAM" id="SSF48008">
    <property type="entry name" value="GntR ligand-binding domain-like"/>
    <property type="match status" value="1"/>
</dbReference>
<dbReference type="Gene3D" id="1.10.10.10">
    <property type="entry name" value="Winged helix-like DNA-binding domain superfamily/Winged helix DNA-binding domain"/>
    <property type="match status" value="1"/>
</dbReference>
<dbReference type="InterPro" id="IPR008920">
    <property type="entry name" value="TF_FadR/GntR_C"/>
</dbReference>
<comment type="caution">
    <text evidence="5">The sequence shown here is derived from an EMBL/GenBank/DDBJ whole genome shotgun (WGS) entry which is preliminary data.</text>
</comment>
<proteinExistence type="predicted"/>
<dbReference type="Gene3D" id="1.20.120.530">
    <property type="entry name" value="GntR ligand-binding domain-like"/>
    <property type="match status" value="1"/>
</dbReference>
<sequence length="278" mass="32176">MRAGSGVVCKANITFYMLRYEWNFMKGNILQNDKLSKVDCAYELLKNDILNVKIPPDTPLKMTWVQKQYNVGSTPLREALTRLESDHLVILQPNKGYIVSPVSIDELTELYRARKLVKQHLLKEAMLYGDKNWEADIVAMHYCFERQLSPVQETCRIDDFIAWAQSHDAFDGALLAAHRAPWLKRFYTLTTEHIRRQGRGLRILMPTVEWQEFANSVKKSQALRTLYSIEIYTELKDAVLNRDFDMVAQLVDKQVDLVITANNEIHELKERSNKGGAN</sequence>
<dbReference type="SUPFAM" id="SSF46785">
    <property type="entry name" value="Winged helix' DNA-binding domain"/>
    <property type="match status" value="1"/>
</dbReference>
<gene>
    <name evidence="5" type="ORF">DFR47_10736</name>
</gene>
<dbReference type="PANTHER" id="PTHR43537:SF20">
    <property type="entry name" value="HTH-TYPE TRANSCRIPTIONAL REPRESSOR GLAR"/>
    <property type="match status" value="1"/>
</dbReference>
<protein>
    <submittedName>
        <fullName evidence="5">DNA-binding GntR family transcriptional regulator</fullName>
    </submittedName>
</protein>
<dbReference type="GO" id="GO:0003700">
    <property type="term" value="F:DNA-binding transcription factor activity"/>
    <property type="evidence" value="ECO:0007669"/>
    <property type="project" value="InterPro"/>
</dbReference>
<dbReference type="PANTHER" id="PTHR43537">
    <property type="entry name" value="TRANSCRIPTIONAL REGULATOR, GNTR FAMILY"/>
    <property type="match status" value="1"/>
</dbReference>
<dbReference type="EMBL" id="QNRH01000007">
    <property type="protein sequence ID" value="RBO92137.1"/>
    <property type="molecule type" value="Genomic_DNA"/>
</dbReference>
<keyword evidence="1" id="KW-0805">Transcription regulation</keyword>
<name>A0A366DPX4_9HYPH</name>
<dbReference type="Proteomes" id="UP000252893">
    <property type="component" value="Unassembled WGS sequence"/>
</dbReference>
<evidence type="ECO:0000256" key="3">
    <source>
        <dbReference type="ARBA" id="ARBA00023163"/>
    </source>
</evidence>
<evidence type="ECO:0000313" key="5">
    <source>
        <dbReference type="EMBL" id="RBO92137.1"/>
    </source>
</evidence>
<dbReference type="GO" id="GO:0003677">
    <property type="term" value="F:DNA binding"/>
    <property type="evidence" value="ECO:0007669"/>
    <property type="project" value="UniProtKB-KW"/>
</dbReference>
<dbReference type="InterPro" id="IPR036388">
    <property type="entry name" value="WH-like_DNA-bd_sf"/>
</dbReference>
<keyword evidence="6" id="KW-1185">Reference proteome</keyword>
<accession>A0A366DPX4</accession>
<dbReference type="InterPro" id="IPR000524">
    <property type="entry name" value="Tscrpt_reg_HTH_GntR"/>
</dbReference>
<dbReference type="AlphaFoldDB" id="A0A366DPX4"/>
<reference evidence="5 6" key="1">
    <citation type="submission" date="2018-06" db="EMBL/GenBank/DDBJ databases">
        <title>Genomic Encyclopedia of Type Strains, Phase IV (KMG-IV): sequencing the most valuable type-strain genomes for metagenomic binning, comparative biology and taxonomic classification.</title>
        <authorList>
            <person name="Goeker M."/>
        </authorList>
    </citation>
    <scope>NUCLEOTIDE SEQUENCE [LARGE SCALE GENOMIC DNA]</scope>
    <source>
        <strain evidence="5 6">DSM 25619</strain>
    </source>
</reference>